<gene>
    <name evidence="2" type="ORF">BRENAR_LOCUS3462</name>
</gene>
<organism evidence="2 3">
    <name type="scientific">Brettanomyces naardenensis</name>
    <name type="common">Yeast</name>
    <dbReference type="NCBI Taxonomy" id="13370"/>
    <lineage>
        <taxon>Eukaryota</taxon>
        <taxon>Fungi</taxon>
        <taxon>Dikarya</taxon>
        <taxon>Ascomycota</taxon>
        <taxon>Saccharomycotina</taxon>
        <taxon>Pichiomycetes</taxon>
        <taxon>Pichiales</taxon>
        <taxon>Pichiaceae</taxon>
        <taxon>Brettanomyces</taxon>
    </lineage>
</organism>
<dbReference type="InParanoid" id="A0A448YPA4"/>
<name>A0A448YPA4_BRENA</name>
<keyword evidence="3" id="KW-1185">Reference proteome</keyword>
<dbReference type="Proteomes" id="UP000290900">
    <property type="component" value="Unassembled WGS sequence"/>
</dbReference>
<evidence type="ECO:0000256" key="1">
    <source>
        <dbReference type="SAM" id="MobiDB-lite"/>
    </source>
</evidence>
<dbReference type="EMBL" id="CAACVR010000025">
    <property type="protein sequence ID" value="VEU22731.1"/>
    <property type="molecule type" value="Genomic_DNA"/>
</dbReference>
<evidence type="ECO:0000313" key="2">
    <source>
        <dbReference type="EMBL" id="VEU22731.1"/>
    </source>
</evidence>
<accession>A0A448YPA4</accession>
<reference evidence="2 3" key="1">
    <citation type="submission" date="2018-12" db="EMBL/GenBank/DDBJ databases">
        <authorList>
            <person name="Tiukova I."/>
            <person name="Dainat J."/>
        </authorList>
    </citation>
    <scope>NUCLEOTIDE SEQUENCE [LARGE SCALE GENOMIC DNA]</scope>
</reference>
<protein>
    <submittedName>
        <fullName evidence="2">DEKNAAC103793</fullName>
    </submittedName>
</protein>
<evidence type="ECO:0000313" key="3">
    <source>
        <dbReference type="Proteomes" id="UP000290900"/>
    </source>
</evidence>
<feature type="region of interest" description="Disordered" evidence="1">
    <location>
        <begin position="1"/>
        <end position="22"/>
    </location>
</feature>
<proteinExistence type="predicted"/>
<sequence>MAFGAATAAFEHSSERWKAPSKPAMHQMAARNDIRKAIPSGQSVWLVNCDQTWLLVLNLVEERLFPAKSVMNVIAYEMMFNTDANWFTQDMYLVGNEAKTASKSINATLSK</sequence>
<dbReference type="AlphaFoldDB" id="A0A448YPA4"/>